<evidence type="ECO:0000256" key="7">
    <source>
        <dbReference type="ARBA" id="ARBA00023016"/>
    </source>
</evidence>
<evidence type="ECO:0000256" key="3">
    <source>
        <dbReference type="ARBA" id="ARBA00022722"/>
    </source>
</evidence>
<proteinExistence type="inferred from homology"/>
<evidence type="ECO:0000256" key="1">
    <source>
        <dbReference type="ARBA" id="ARBA00006620"/>
    </source>
</evidence>
<dbReference type="SUPFAM" id="SSF54786">
    <property type="entry name" value="YcfA/nrd intein domain"/>
    <property type="match status" value="1"/>
</dbReference>
<comment type="caution">
    <text evidence="8">The sequence shown here is derived from an EMBL/GenBank/DDBJ whole genome shotgun (WGS) entry which is preliminary data.</text>
</comment>
<evidence type="ECO:0000313" key="9">
    <source>
        <dbReference type="Proteomes" id="UP001198026"/>
    </source>
</evidence>
<sequence length="68" mass="7479">MIIVEVKAKKVIKLLRDNGFKEVSVNGDHHKFANAEGIVTVVPYSQKGDTIYPGTLNAILKQTGLKNK</sequence>
<keyword evidence="5" id="KW-0378">Hydrolase</keyword>
<dbReference type="GO" id="GO:0016787">
    <property type="term" value="F:hydrolase activity"/>
    <property type="evidence" value="ECO:0007669"/>
    <property type="project" value="UniProtKB-KW"/>
</dbReference>
<keyword evidence="3" id="KW-0540">Nuclease</keyword>
<dbReference type="InterPro" id="IPR038570">
    <property type="entry name" value="HicA_sf"/>
</dbReference>
<evidence type="ECO:0000256" key="5">
    <source>
        <dbReference type="ARBA" id="ARBA00022801"/>
    </source>
</evidence>
<dbReference type="InterPro" id="IPR012933">
    <property type="entry name" value="HicA_mRNA_interferase"/>
</dbReference>
<evidence type="ECO:0000256" key="4">
    <source>
        <dbReference type="ARBA" id="ARBA00022759"/>
    </source>
</evidence>
<evidence type="ECO:0000256" key="2">
    <source>
        <dbReference type="ARBA" id="ARBA00022649"/>
    </source>
</evidence>
<protein>
    <submittedName>
        <fullName evidence="8">Type II toxin-antitoxin system HicA family toxin</fullName>
    </submittedName>
</protein>
<dbReference type="GO" id="GO:0004519">
    <property type="term" value="F:endonuclease activity"/>
    <property type="evidence" value="ECO:0007669"/>
    <property type="project" value="UniProtKB-KW"/>
</dbReference>
<keyword evidence="7" id="KW-0346">Stress response</keyword>
<dbReference type="Pfam" id="PF07927">
    <property type="entry name" value="HicA_toxin"/>
    <property type="match status" value="1"/>
</dbReference>
<accession>A0AAW4X4Q2</accession>
<dbReference type="Proteomes" id="UP001198026">
    <property type="component" value="Unassembled WGS sequence"/>
</dbReference>
<dbReference type="Gene3D" id="3.30.920.30">
    <property type="entry name" value="Hypothetical protein"/>
    <property type="match status" value="1"/>
</dbReference>
<evidence type="ECO:0000313" key="8">
    <source>
        <dbReference type="EMBL" id="MCC4477408.1"/>
    </source>
</evidence>
<organism evidence="8 9">
    <name type="scientific">Limosilactobacillus reuteri</name>
    <name type="common">Lactobacillus reuteri</name>
    <dbReference type="NCBI Taxonomy" id="1598"/>
    <lineage>
        <taxon>Bacteria</taxon>
        <taxon>Bacillati</taxon>
        <taxon>Bacillota</taxon>
        <taxon>Bacilli</taxon>
        <taxon>Lactobacillales</taxon>
        <taxon>Lactobacillaceae</taxon>
        <taxon>Limosilactobacillus</taxon>
    </lineage>
</organism>
<gene>
    <name evidence="8" type="ORF">LMB76_04135</name>
</gene>
<keyword evidence="2" id="KW-1277">Toxin-antitoxin system</keyword>
<comment type="similarity">
    <text evidence="1">Belongs to the HicA mRNA interferase family.</text>
</comment>
<keyword evidence="4" id="KW-0255">Endonuclease</keyword>
<name>A0AAW4X4Q2_LIMRT</name>
<keyword evidence="6" id="KW-0694">RNA-binding</keyword>
<dbReference type="AlphaFoldDB" id="A0AAW4X4Q2"/>
<reference evidence="8" key="1">
    <citation type="submission" date="2021-10" db="EMBL/GenBank/DDBJ databases">
        <title>Evolutionary history and lifestyle of the vertebrate symbiont Limosilactobacillus reuteri.</title>
        <authorList>
            <person name="Zheng J."/>
            <person name="Li F."/>
            <person name="Gaenzle M."/>
            <person name="Walter J."/>
        </authorList>
    </citation>
    <scope>NUCLEOTIDE SEQUENCE</scope>
    <source>
        <strain evidence="8">GQ_1_3_1</strain>
    </source>
</reference>
<evidence type="ECO:0000256" key="6">
    <source>
        <dbReference type="ARBA" id="ARBA00022884"/>
    </source>
</evidence>
<dbReference type="GO" id="GO:0003729">
    <property type="term" value="F:mRNA binding"/>
    <property type="evidence" value="ECO:0007669"/>
    <property type="project" value="InterPro"/>
</dbReference>
<dbReference type="EMBL" id="JAJGWB010000114">
    <property type="protein sequence ID" value="MCC4477408.1"/>
    <property type="molecule type" value="Genomic_DNA"/>
</dbReference>
<dbReference type="RefSeq" id="WP_228340715.1">
    <property type="nucleotide sequence ID" value="NZ_CP065330.1"/>
</dbReference>